<keyword evidence="1" id="KW-1133">Transmembrane helix</keyword>
<dbReference type="Proteomes" id="UP000264353">
    <property type="component" value="Chromosome A9"/>
</dbReference>
<protein>
    <submittedName>
        <fullName evidence="2">Uncharacterized protein</fullName>
    </submittedName>
</protein>
<organism evidence="2 3">
    <name type="scientific">Brassica campestris</name>
    <name type="common">Field mustard</name>
    <dbReference type="NCBI Taxonomy" id="3711"/>
    <lineage>
        <taxon>Eukaryota</taxon>
        <taxon>Viridiplantae</taxon>
        <taxon>Streptophyta</taxon>
        <taxon>Embryophyta</taxon>
        <taxon>Tracheophyta</taxon>
        <taxon>Spermatophyta</taxon>
        <taxon>Magnoliopsida</taxon>
        <taxon>eudicotyledons</taxon>
        <taxon>Gunneridae</taxon>
        <taxon>Pentapetalae</taxon>
        <taxon>rosids</taxon>
        <taxon>malvids</taxon>
        <taxon>Brassicales</taxon>
        <taxon>Brassicaceae</taxon>
        <taxon>Brassiceae</taxon>
        <taxon>Brassica</taxon>
    </lineage>
</organism>
<gene>
    <name evidence="2" type="ORF">BRARA_I04976</name>
</gene>
<reference evidence="2 3" key="1">
    <citation type="submission" date="2018-06" db="EMBL/GenBank/DDBJ databases">
        <title>WGS assembly of Brassica rapa FPsc.</title>
        <authorList>
            <person name="Bowman J."/>
            <person name="Kohchi T."/>
            <person name="Yamato K."/>
            <person name="Jenkins J."/>
            <person name="Shu S."/>
            <person name="Ishizaki K."/>
            <person name="Yamaoka S."/>
            <person name="Nishihama R."/>
            <person name="Nakamura Y."/>
            <person name="Berger F."/>
            <person name="Adam C."/>
            <person name="Aki S."/>
            <person name="Althoff F."/>
            <person name="Araki T."/>
            <person name="Arteaga-Vazquez M."/>
            <person name="Balasubrmanian S."/>
            <person name="Bauer D."/>
            <person name="Boehm C."/>
            <person name="Briginshaw L."/>
            <person name="Caballero-Perez J."/>
            <person name="Catarino B."/>
            <person name="Chen F."/>
            <person name="Chiyoda S."/>
            <person name="Chovatia M."/>
            <person name="Davies K."/>
            <person name="Delmans M."/>
            <person name="Demura T."/>
            <person name="Dierschke T."/>
            <person name="Dolan L."/>
            <person name="Dorantes-Acosta A."/>
            <person name="Eklund D."/>
            <person name="Florent S."/>
            <person name="Flores-Sandoval E."/>
            <person name="Fujiyama A."/>
            <person name="Fukuzawa H."/>
            <person name="Galik B."/>
            <person name="Grimanelli D."/>
            <person name="Grimwood J."/>
            <person name="Grossniklaus U."/>
            <person name="Hamada T."/>
            <person name="Haseloff J."/>
            <person name="Hetherington A."/>
            <person name="Higo A."/>
            <person name="Hirakawa Y."/>
            <person name="Hundley H."/>
            <person name="Ikeda Y."/>
            <person name="Inoue K."/>
            <person name="Inoue S."/>
            <person name="Ishida S."/>
            <person name="Jia Q."/>
            <person name="Kakita M."/>
            <person name="Kanazawa T."/>
            <person name="Kawai Y."/>
            <person name="Kawashima T."/>
            <person name="Kennedy M."/>
            <person name="Kinose K."/>
            <person name="Kinoshita T."/>
            <person name="Kohara Y."/>
            <person name="Koide E."/>
            <person name="Komatsu K."/>
            <person name="Kopischke S."/>
            <person name="Kubo M."/>
            <person name="Kyozuka J."/>
            <person name="Lagercrantz U."/>
            <person name="Lin S."/>
            <person name="Lindquist E."/>
            <person name="Lipzen A."/>
            <person name="Lu C."/>
            <person name="Luna E."/>
            <person name="Martienssen R."/>
            <person name="Minamino N."/>
            <person name="Mizutani M."/>
            <person name="Mizutani M."/>
            <person name="Mochizuki N."/>
            <person name="Monte I."/>
            <person name="Mosher R."/>
            <person name="Nagasaki H."/>
            <person name="Nakagami H."/>
            <person name="Naramoto S."/>
            <person name="Nishitani K."/>
            <person name="Ohtani M."/>
            <person name="Okamoto T."/>
            <person name="Okumura M."/>
            <person name="Phillips J."/>
            <person name="Pollak B."/>
            <person name="Reinders A."/>
            <person name="Roevekamp M."/>
            <person name="Sano R."/>
            <person name="Sawa S."/>
            <person name="Schmid M."/>
            <person name="Shirakawa M."/>
            <person name="Solano R."/>
            <person name="Spunde A."/>
            <person name="Suetsugu N."/>
            <person name="Sugano S."/>
            <person name="Sugiyama A."/>
            <person name="Sun R."/>
            <person name="Suzuki Y."/>
            <person name="Takenaka M."/>
            <person name="Takezawa D."/>
            <person name="Tomogane H."/>
            <person name="Tsuzuki M."/>
            <person name="Ueda T."/>
            <person name="Umeda M."/>
            <person name="Ward J."/>
            <person name="Watanabe Y."/>
            <person name="Yazaki K."/>
            <person name="Yokoyama R."/>
            <person name="Yoshitake Y."/>
            <person name="Yotsui I."/>
            <person name="Zachgo S."/>
            <person name="Schmutz J."/>
        </authorList>
    </citation>
    <scope>NUCLEOTIDE SEQUENCE [LARGE SCALE GENOMIC DNA]</scope>
    <source>
        <strain evidence="3">cv. B-3</strain>
    </source>
</reference>
<accession>A0A397Y4D5</accession>
<dbReference type="EMBL" id="CM010636">
    <property type="protein sequence ID" value="RID48465.1"/>
    <property type="molecule type" value="Genomic_DNA"/>
</dbReference>
<evidence type="ECO:0000256" key="1">
    <source>
        <dbReference type="SAM" id="Phobius"/>
    </source>
</evidence>
<evidence type="ECO:0000313" key="2">
    <source>
        <dbReference type="EMBL" id="RID48465.1"/>
    </source>
</evidence>
<evidence type="ECO:0000313" key="3">
    <source>
        <dbReference type="Proteomes" id="UP000264353"/>
    </source>
</evidence>
<dbReference type="AlphaFoldDB" id="A0A397Y4D5"/>
<proteinExistence type="predicted"/>
<name>A0A397Y4D5_BRACM</name>
<keyword evidence="1" id="KW-0812">Transmembrane</keyword>
<dbReference type="EMBL" id="CM010636">
    <property type="protein sequence ID" value="RID48466.1"/>
    <property type="molecule type" value="Genomic_DNA"/>
</dbReference>
<feature type="transmembrane region" description="Helical" evidence="1">
    <location>
        <begin position="47"/>
        <end position="67"/>
    </location>
</feature>
<sequence length="68" mass="7949">MTSRECVTAEDDRRRDWLVFREEKQRQVKKAALRTLLRTSPLLGTRLVASLAPISFSFLLGFFRFGLF</sequence>
<keyword evidence="1" id="KW-0472">Membrane</keyword>